<name>A0A7E4W8M3_PANRE</name>
<reference evidence="1" key="1">
    <citation type="journal article" date="2013" name="Genetics">
        <title>The draft genome and transcriptome of Panagrellus redivivus are shaped by the harsh demands of a free-living lifestyle.</title>
        <authorList>
            <person name="Srinivasan J."/>
            <person name="Dillman A.R."/>
            <person name="Macchietto M.G."/>
            <person name="Heikkinen L."/>
            <person name="Lakso M."/>
            <person name="Fracchia K.M."/>
            <person name="Antoshechkin I."/>
            <person name="Mortazavi A."/>
            <person name="Wong G."/>
            <person name="Sternberg P.W."/>
        </authorList>
    </citation>
    <scope>NUCLEOTIDE SEQUENCE [LARGE SCALE GENOMIC DNA]</scope>
    <source>
        <strain evidence="1">MT8872</strain>
    </source>
</reference>
<reference evidence="2" key="2">
    <citation type="submission" date="2020-10" db="UniProtKB">
        <authorList>
            <consortium name="WormBaseParasite"/>
        </authorList>
    </citation>
    <scope>IDENTIFICATION</scope>
</reference>
<evidence type="ECO:0000313" key="2">
    <source>
        <dbReference type="WBParaSite" id="Pan_g8283.t1"/>
    </source>
</evidence>
<dbReference type="Proteomes" id="UP000492821">
    <property type="component" value="Unassembled WGS sequence"/>
</dbReference>
<proteinExistence type="predicted"/>
<keyword evidence="1" id="KW-1185">Reference proteome</keyword>
<accession>A0A7E4W8M3</accession>
<sequence length="113" mass="13181">MALEFVDCVEDFDFNKYLKKVISHQKTGFEAERIYGTTSEGKRYVFVITRILWYACRLIIEPYCYETCRYVKPAESAERAAFYLKDDLDAYIKKKVAQLEGTGKAVESFEFLG</sequence>
<organism evidence="1 2">
    <name type="scientific">Panagrellus redivivus</name>
    <name type="common">Microworm</name>
    <dbReference type="NCBI Taxonomy" id="6233"/>
    <lineage>
        <taxon>Eukaryota</taxon>
        <taxon>Metazoa</taxon>
        <taxon>Ecdysozoa</taxon>
        <taxon>Nematoda</taxon>
        <taxon>Chromadorea</taxon>
        <taxon>Rhabditida</taxon>
        <taxon>Tylenchina</taxon>
        <taxon>Panagrolaimomorpha</taxon>
        <taxon>Panagrolaimoidea</taxon>
        <taxon>Panagrolaimidae</taxon>
        <taxon>Panagrellus</taxon>
    </lineage>
</organism>
<evidence type="ECO:0000313" key="1">
    <source>
        <dbReference type="Proteomes" id="UP000492821"/>
    </source>
</evidence>
<dbReference type="AlphaFoldDB" id="A0A7E4W8M3"/>
<protein>
    <submittedName>
        <fullName evidence="2">HEPN domain-containing protein</fullName>
    </submittedName>
</protein>
<dbReference type="WBParaSite" id="Pan_g8283.t1">
    <property type="protein sequence ID" value="Pan_g8283.t1"/>
    <property type="gene ID" value="Pan_g8283"/>
</dbReference>